<name>A0A243B910_BACTU</name>
<comment type="caution">
    <text evidence="2">The sequence shown here is derived from an EMBL/GenBank/DDBJ whole genome shotgun (WGS) entry which is preliminary data.</text>
</comment>
<dbReference type="RefSeq" id="WP_088120008.1">
    <property type="nucleotide sequence ID" value="NZ_NFDL01000080.1"/>
</dbReference>
<accession>A0A243B910</accession>
<proteinExistence type="predicted"/>
<evidence type="ECO:0000256" key="1">
    <source>
        <dbReference type="SAM" id="Phobius"/>
    </source>
</evidence>
<feature type="transmembrane region" description="Helical" evidence="1">
    <location>
        <begin position="16"/>
        <end position="38"/>
    </location>
</feature>
<dbReference type="GO" id="GO:0016787">
    <property type="term" value="F:hydrolase activity"/>
    <property type="evidence" value="ECO:0007669"/>
    <property type="project" value="UniProtKB-KW"/>
</dbReference>
<keyword evidence="1" id="KW-0812">Transmembrane</keyword>
<evidence type="ECO:0000313" key="2">
    <source>
        <dbReference type="EMBL" id="OTY40642.1"/>
    </source>
</evidence>
<dbReference type="AlphaFoldDB" id="A0A243B910"/>
<feature type="transmembrane region" description="Helical" evidence="1">
    <location>
        <begin position="80"/>
        <end position="101"/>
    </location>
</feature>
<sequence length="109" mass="12945">MIDVLNRWMLESITNFNAVVTFIVVLFLFSAIVLFIMIKKIGRSDERTKTIYFKVTSCMFKIQIIMNCIFISLVNNDIVYFRQIFILFEAIVFFVGAIYALRIYKKEFK</sequence>
<protein>
    <submittedName>
        <fullName evidence="2">6-aminohexanoate hydrolase</fullName>
    </submittedName>
</protein>
<dbReference type="EMBL" id="NFDL01000080">
    <property type="protein sequence ID" value="OTY40642.1"/>
    <property type="molecule type" value="Genomic_DNA"/>
</dbReference>
<keyword evidence="1" id="KW-0472">Membrane</keyword>
<gene>
    <name evidence="2" type="ORF">BK742_19640</name>
</gene>
<keyword evidence="2" id="KW-0378">Hydrolase</keyword>
<evidence type="ECO:0000313" key="3">
    <source>
        <dbReference type="Proteomes" id="UP000195089"/>
    </source>
</evidence>
<dbReference type="Proteomes" id="UP000195089">
    <property type="component" value="Unassembled WGS sequence"/>
</dbReference>
<feature type="transmembrane region" description="Helical" evidence="1">
    <location>
        <begin position="50"/>
        <end position="74"/>
    </location>
</feature>
<organism evidence="2 3">
    <name type="scientific">Bacillus thuringiensis serovar pingluonsis</name>
    <dbReference type="NCBI Taxonomy" id="180881"/>
    <lineage>
        <taxon>Bacteria</taxon>
        <taxon>Bacillati</taxon>
        <taxon>Bacillota</taxon>
        <taxon>Bacilli</taxon>
        <taxon>Bacillales</taxon>
        <taxon>Bacillaceae</taxon>
        <taxon>Bacillus</taxon>
        <taxon>Bacillus cereus group</taxon>
    </lineage>
</organism>
<keyword evidence="1" id="KW-1133">Transmembrane helix</keyword>
<reference evidence="2 3" key="1">
    <citation type="submission" date="2016-10" db="EMBL/GenBank/DDBJ databases">
        <title>Comparative genomics of Bacillus thuringiensis reveals a path to pathogens against multiple invertebrate hosts.</title>
        <authorList>
            <person name="Zheng J."/>
            <person name="Gao Q."/>
            <person name="Liu H."/>
            <person name="Peng D."/>
            <person name="Ruan L."/>
            <person name="Sun M."/>
        </authorList>
    </citation>
    <scope>NUCLEOTIDE SEQUENCE [LARGE SCALE GENOMIC DNA]</scope>
    <source>
        <strain evidence="2">BGSC 4BX1</strain>
    </source>
</reference>